<evidence type="ECO:0000313" key="7">
    <source>
        <dbReference type="EMBL" id="CAE7222585.1"/>
    </source>
</evidence>
<protein>
    <submittedName>
        <fullName evidence="7">SLC38A1 protein</fullName>
    </submittedName>
</protein>
<feature type="transmembrane region" description="Helical" evidence="5">
    <location>
        <begin position="277"/>
        <end position="303"/>
    </location>
</feature>
<evidence type="ECO:0000256" key="1">
    <source>
        <dbReference type="ARBA" id="ARBA00004141"/>
    </source>
</evidence>
<dbReference type="PANTHER" id="PTHR22950">
    <property type="entry name" value="AMINO ACID TRANSPORTER"/>
    <property type="match status" value="1"/>
</dbReference>
<gene>
    <name evidence="7" type="primary">SLC38A1</name>
    <name evidence="7" type="ORF">SNAT2548_LOCUS8300</name>
</gene>
<dbReference type="Pfam" id="PF01490">
    <property type="entry name" value="Aa_trans"/>
    <property type="match status" value="1"/>
</dbReference>
<feature type="transmembrane region" description="Helical" evidence="5">
    <location>
        <begin position="391"/>
        <end position="412"/>
    </location>
</feature>
<feature type="transmembrane region" description="Helical" evidence="5">
    <location>
        <begin position="323"/>
        <end position="344"/>
    </location>
</feature>
<dbReference type="AlphaFoldDB" id="A0A812KEI5"/>
<keyword evidence="2 5" id="KW-0812">Transmembrane</keyword>
<dbReference type="PANTHER" id="PTHR22950:SF652">
    <property type="entry name" value="TRANSMEMBRANE AMINO ACID TRANSPORTER FAMILY PROTEIN"/>
    <property type="match status" value="1"/>
</dbReference>
<comment type="caution">
    <text evidence="7">The sequence shown here is derived from an EMBL/GenBank/DDBJ whole genome shotgun (WGS) entry which is preliminary data.</text>
</comment>
<feature type="transmembrane region" description="Helical" evidence="5">
    <location>
        <begin position="72"/>
        <end position="94"/>
    </location>
</feature>
<feature type="transmembrane region" description="Helical" evidence="5">
    <location>
        <begin position="115"/>
        <end position="142"/>
    </location>
</feature>
<evidence type="ECO:0000259" key="6">
    <source>
        <dbReference type="Pfam" id="PF01490"/>
    </source>
</evidence>
<feature type="transmembrane region" description="Helical" evidence="5">
    <location>
        <begin position="432"/>
        <end position="450"/>
    </location>
</feature>
<feature type="transmembrane region" description="Helical" evidence="5">
    <location>
        <begin position="238"/>
        <end position="257"/>
    </location>
</feature>
<keyword evidence="8" id="KW-1185">Reference proteome</keyword>
<evidence type="ECO:0000256" key="4">
    <source>
        <dbReference type="ARBA" id="ARBA00023136"/>
    </source>
</evidence>
<dbReference type="GO" id="GO:0016020">
    <property type="term" value="C:membrane"/>
    <property type="evidence" value="ECO:0007669"/>
    <property type="project" value="UniProtKB-SubCell"/>
</dbReference>
<feature type="transmembrane region" description="Helical" evidence="5">
    <location>
        <begin position="360"/>
        <end position="379"/>
    </location>
</feature>
<dbReference type="InterPro" id="IPR013057">
    <property type="entry name" value="AA_transpt_TM"/>
</dbReference>
<comment type="subcellular location">
    <subcellularLocation>
        <location evidence="1">Membrane</location>
        <topology evidence="1">Multi-pass membrane protein</topology>
    </subcellularLocation>
</comment>
<accession>A0A812KEI5</accession>
<feature type="transmembrane region" description="Helical" evidence="5">
    <location>
        <begin position="162"/>
        <end position="179"/>
    </location>
</feature>
<dbReference type="OrthoDB" id="28208at2759"/>
<evidence type="ECO:0000256" key="3">
    <source>
        <dbReference type="ARBA" id="ARBA00022989"/>
    </source>
</evidence>
<feature type="domain" description="Amino acid transporter transmembrane" evidence="6">
    <location>
        <begin position="43"/>
        <end position="448"/>
    </location>
</feature>
<dbReference type="GO" id="GO:0015179">
    <property type="term" value="F:L-amino acid transmembrane transporter activity"/>
    <property type="evidence" value="ECO:0007669"/>
    <property type="project" value="TreeGrafter"/>
</dbReference>
<reference evidence="7" key="1">
    <citation type="submission" date="2021-02" db="EMBL/GenBank/DDBJ databases">
        <authorList>
            <person name="Dougan E. K."/>
            <person name="Rhodes N."/>
            <person name="Thang M."/>
            <person name="Chan C."/>
        </authorList>
    </citation>
    <scope>NUCLEOTIDE SEQUENCE</scope>
</reference>
<evidence type="ECO:0000256" key="2">
    <source>
        <dbReference type="ARBA" id="ARBA00022692"/>
    </source>
</evidence>
<evidence type="ECO:0000256" key="5">
    <source>
        <dbReference type="SAM" id="Phobius"/>
    </source>
</evidence>
<dbReference type="EMBL" id="CAJNDS010000612">
    <property type="protein sequence ID" value="CAE7222585.1"/>
    <property type="molecule type" value="Genomic_DNA"/>
</dbReference>
<name>A0A812KEI5_9DINO</name>
<feature type="transmembrane region" description="Helical" evidence="5">
    <location>
        <begin position="186"/>
        <end position="208"/>
    </location>
</feature>
<sequence length="458" mass="49395">MEHLRFLDFLDLSESASEASEDDSIFDSDIETSDDEKFPGVPVWKTAFNIAKGIIGEGLLSLPAGLAAGTGIYSGVLIAIVFYFAMTYTFWTLGRLCETTSEKTHRGMGNKVTEGVFFGNVMAVANLIQTLSCCVAYALVIGRNAEDVLAPFEIDTWLSSRRGSWVTILLFVLLPLCLLRDLSKLAWSSLLGLICEAAVVGFMVLRFADGSYQPGGQFYESQTPGTQVSWGEVGEPEMWAMSPATLTLVSSMSSAFLAHYNAPKFYHQLQGRGSRRFLLATSASFTLALVLFLACMIVGYLTFGHHCSGNILHNYSDSDPAATASRFGMLIAVTCGFPIAFTGLRDSVLSLCACSSRRRVWVPVTLALLTLIGSLGWSLDDLGLLNSLGGALLGSASTLVFPGLLLTLAAPLRDQEKEPTLGKMEVRVLGRVLVGAGGLLMIFGTAVVVHDKILNRNY</sequence>
<evidence type="ECO:0000313" key="8">
    <source>
        <dbReference type="Proteomes" id="UP000604046"/>
    </source>
</evidence>
<keyword evidence="3 5" id="KW-1133">Transmembrane helix</keyword>
<organism evidence="7 8">
    <name type="scientific">Symbiodinium natans</name>
    <dbReference type="NCBI Taxonomy" id="878477"/>
    <lineage>
        <taxon>Eukaryota</taxon>
        <taxon>Sar</taxon>
        <taxon>Alveolata</taxon>
        <taxon>Dinophyceae</taxon>
        <taxon>Suessiales</taxon>
        <taxon>Symbiodiniaceae</taxon>
        <taxon>Symbiodinium</taxon>
    </lineage>
</organism>
<proteinExistence type="predicted"/>
<keyword evidence="4 5" id="KW-0472">Membrane</keyword>
<dbReference type="Proteomes" id="UP000604046">
    <property type="component" value="Unassembled WGS sequence"/>
</dbReference>